<dbReference type="Proteomes" id="UP000278162">
    <property type="component" value="Unassembled WGS sequence"/>
</dbReference>
<reference evidence="1 2" key="1">
    <citation type="submission" date="2018-10" db="EMBL/GenBank/DDBJ databases">
        <title>An outbreak of IMP-63 producing strain in France.</title>
        <authorList>
            <person name="Bour M."/>
            <person name="Liapis E."/>
            <person name="Plesiat P."/>
        </authorList>
    </citation>
    <scope>NUCLEOTIDE SEQUENCE [LARGE SCALE GENOMIC DNA]</scope>
    <source>
        <strain evidence="1 2">12917</strain>
    </source>
</reference>
<protein>
    <recommendedName>
        <fullName evidence="3">Transposase</fullName>
    </recommendedName>
</protein>
<dbReference type="EMBL" id="RJAI01000002">
    <property type="protein sequence ID" value="RNF94027.1"/>
    <property type="molecule type" value="Genomic_DNA"/>
</dbReference>
<dbReference type="OrthoDB" id="165456at2"/>
<evidence type="ECO:0008006" key="3">
    <source>
        <dbReference type="Google" id="ProtNLM"/>
    </source>
</evidence>
<sequence length="51" mass="5819">MRKADLLRRVKLRRGAQDTRLRAEIILAYAAGRSDKDIAQRLGANKDVVLR</sequence>
<dbReference type="RefSeq" id="WP_123083714.1">
    <property type="nucleotide sequence ID" value="NZ_RJAI01000002.1"/>
</dbReference>
<dbReference type="AlphaFoldDB" id="A0A3M8TKP5"/>
<proteinExistence type="predicted"/>
<dbReference type="Pfam" id="PF13384">
    <property type="entry name" value="HTH_23"/>
    <property type="match status" value="1"/>
</dbReference>
<name>A0A3M8TKP5_PSEPU</name>
<comment type="caution">
    <text evidence="1">The sequence shown here is derived from an EMBL/GenBank/DDBJ whole genome shotgun (WGS) entry which is preliminary data.</text>
</comment>
<gene>
    <name evidence="1" type="ORF">EFK07_01210</name>
</gene>
<evidence type="ECO:0000313" key="2">
    <source>
        <dbReference type="Proteomes" id="UP000278162"/>
    </source>
</evidence>
<evidence type="ECO:0000313" key="1">
    <source>
        <dbReference type="EMBL" id="RNF94027.1"/>
    </source>
</evidence>
<organism evidence="1 2">
    <name type="scientific">Pseudomonas putida</name>
    <name type="common">Arthrobacter siderocapsulatus</name>
    <dbReference type="NCBI Taxonomy" id="303"/>
    <lineage>
        <taxon>Bacteria</taxon>
        <taxon>Pseudomonadati</taxon>
        <taxon>Pseudomonadota</taxon>
        <taxon>Gammaproteobacteria</taxon>
        <taxon>Pseudomonadales</taxon>
        <taxon>Pseudomonadaceae</taxon>
        <taxon>Pseudomonas</taxon>
    </lineage>
</organism>
<accession>A0A3M8TKP5</accession>